<feature type="region of interest" description="Disordered" evidence="10">
    <location>
        <begin position="1"/>
        <end position="65"/>
    </location>
</feature>
<comment type="subcellular location">
    <subcellularLocation>
        <location evidence="1">Nucleus</location>
    </subcellularLocation>
</comment>
<evidence type="ECO:0000313" key="13">
    <source>
        <dbReference type="EMBL" id="EAU88327.1"/>
    </source>
</evidence>
<dbReference type="GO" id="GO:0008270">
    <property type="term" value="F:zinc ion binding"/>
    <property type="evidence" value="ECO:0007669"/>
    <property type="project" value="UniProtKB-KW"/>
</dbReference>
<evidence type="ECO:0000256" key="2">
    <source>
        <dbReference type="ARBA" id="ARBA00005816"/>
    </source>
</evidence>
<dbReference type="RefSeq" id="XP_001833393.1">
    <property type="nucleotide sequence ID" value="XM_001833341.1"/>
</dbReference>
<comment type="caution">
    <text evidence="13">The sequence shown here is derived from an EMBL/GenBank/DDBJ whole genome shotgun (WGS) entry which is preliminary data.</text>
</comment>
<dbReference type="InParanoid" id="A8NGB1"/>
<evidence type="ECO:0000256" key="7">
    <source>
        <dbReference type="ARBA" id="ARBA00023242"/>
    </source>
</evidence>
<dbReference type="GO" id="GO:0007064">
    <property type="term" value="P:mitotic sister chromatid cohesion"/>
    <property type="evidence" value="ECO:0007669"/>
    <property type="project" value="TreeGrafter"/>
</dbReference>
<dbReference type="EMBL" id="AACS02000002">
    <property type="protein sequence ID" value="EAU88327.1"/>
    <property type="molecule type" value="Genomic_DNA"/>
</dbReference>
<dbReference type="OMA" id="WHVYEES"/>
<dbReference type="AlphaFoldDB" id="A8NGB1"/>
<feature type="domain" description="N-acetyltransferase ESCO zinc-finger" evidence="11">
    <location>
        <begin position="71"/>
        <end position="108"/>
    </location>
</feature>
<accession>A8NGB1</accession>
<dbReference type="GeneID" id="6009889"/>
<dbReference type="InterPro" id="IPR028009">
    <property type="entry name" value="ESCO_Acetyltransf_dom"/>
</dbReference>
<evidence type="ECO:0000259" key="11">
    <source>
        <dbReference type="Pfam" id="PF13878"/>
    </source>
</evidence>
<dbReference type="OrthoDB" id="428854at2759"/>
<dbReference type="Gene3D" id="3.40.630.30">
    <property type="match status" value="1"/>
</dbReference>
<proteinExistence type="inferred from homology"/>
<keyword evidence="14" id="KW-1185">Reference proteome</keyword>
<keyword evidence="4" id="KW-0479">Metal-binding</keyword>
<evidence type="ECO:0000256" key="5">
    <source>
        <dbReference type="ARBA" id="ARBA00022771"/>
    </source>
</evidence>
<dbReference type="GO" id="GO:0000785">
    <property type="term" value="C:chromatin"/>
    <property type="evidence" value="ECO:0007669"/>
    <property type="project" value="TreeGrafter"/>
</dbReference>
<keyword evidence="6" id="KW-0862">Zinc</keyword>
<evidence type="ECO:0000256" key="10">
    <source>
        <dbReference type="SAM" id="MobiDB-lite"/>
    </source>
</evidence>
<keyword evidence="8" id="KW-0131">Cell cycle</keyword>
<dbReference type="GO" id="GO:0061733">
    <property type="term" value="F:protein-lysine-acetyltransferase activity"/>
    <property type="evidence" value="ECO:0007669"/>
    <property type="project" value="TreeGrafter"/>
</dbReference>
<name>A8NGB1_COPC7</name>
<organism evidence="13 14">
    <name type="scientific">Coprinopsis cinerea (strain Okayama-7 / 130 / ATCC MYA-4618 / FGSC 9003)</name>
    <name type="common">Inky cap fungus</name>
    <name type="synonym">Hormographiella aspergillata</name>
    <dbReference type="NCBI Taxonomy" id="240176"/>
    <lineage>
        <taxon>Eukaryota</taxon>
        <taxon>Fungi</taxon>
        <taxon>Dikarya</taxon>
        <taxon>Basidiomycota</taxon>
        <taxon>Agaricomycotina</taxon>
        <taxon>Agaricomycetes</taxon>
        <taxon>Agaricomycetidae</taxon>
        <taxon>Agaricales</taxon>
        <taxon>Agaricineae</taxon>
        <taxon>Psathyrellaceae</taxon>
        <taxon>Coprinopsis</taxon>
    </lineage>
</organism>
<feature type="domain" description="N-acetyltransferase ESCO acetyl-transferase" evidence="12">
    <location>
        <begin position="248"/>
        <end position="309"/>
    </location>
</feature>
<evidence type="ECO:0000256" key="8">
    <source>
        <dbReference type="ARBA" id="ARBA00023306"/>
    </source>
</evidence>
<dbReference type="GO" id="GO:0005634">
    <property type="term" value="C:nucleus"/>
    <property type="evidence" value="ECO:0007669"/>
    <property type="project" value="UniProtKB-SubCell"/>
</dbReference>
<dbReference type="Pfam" id="PF13878">
    <property type="entry name" value="zf-C2H2_3"/>
    <property type="match status" value="1"/>
</dbReference>
<evidence type="ECO:0000313" key="14">
    <source>
        <dbReference type="Proteomes" id="UP000001861"/>
    </source>
</evidence>
<evidence type="ECO:0000259" key="12">
    <source>
        <dbReference type="Pfam" id="PF13880"/>
    </source>
</evidence>
<evidence type="ECO:0000256" key="4">
    <source>
        <dbReference type="ARBA" id="ARBA00022723"/>
    </source>
</evidence>
<protein>
    <recommendedName>
        <fullName evidence="15">N-acetyltransferase ECO1</fullName>
    </recommendedName>
</protein>
<dbReference type="eggNOG" id="KOG3014">
    <property type="taxonomic scope" value="Eukaryota"/>
</dbReference>
<dbReference type="SUPFAM" id="SSF55729">
    <property type="entry name" value="Acyl-CoA N-acyltransferases (Nat)"/>
    <property type="match status" value="1"/>
</dbReference>
<dbReference type="KEGG" id="cci:CC1G_05093"/>
<dbReference type="STRING" id="240176.A8NGB1"/>
<dbReference type="Proteomes" id="UP000001861">
    <property type="component" value="Unassembled WGS sequence"/>
</dbReference>
<keyword evidence="9" id="KW-0012">Acyltransferase</keyword>
<evidence type="ECO:0000256" key="9">
    <source>
        <dbReference type="ARBA" id="ARBA00023315"/>
    </source>
</evidence>
<evidence type="ECO:0008006" key="15">
    <source>
        <dbReference type="Google" id="ProtNLM"/>
    </source>
</evidence>
<dbReference type="InterPro" id="IPR028005">
    <property type="entry name" value="AcTrfase_ESCO_Znf_dom"/>
</dbReference>
<dbReference type="Pfam" id="PF13880">
    <property type="entry name" value="Acetyltransf_13"/>
    <property type="match status" value="1"/>
</dbReference>
<evidence type="ECO:0000256" key="3">
    <source>
        <dbReference type="ARBA" id="ARBA00022679"/>
    </source>
</evidence>
<dbReference type="PANTHER" id="PTHR45884">
    <property type="entry name" value="N-ACETYLTRANSFERASE ECO"/>
    <property type="match status" value="1"/>
</dbReference>
<keyword evidence="5" id="KW-0863">Zinc-finger</keyword>
<sequence>MRTYSSRKRNPVPPGDDSQNPPSGNPCEAPTSKRKQLFLETQSNRPTKRTKNGTKKALQEDEKPKQKSLIQMHFCIDKSVIRECPICRLRYTQGAREDVELHRAHCNRVQKGLEWGREEEKEGYGSTIVEVEQRVKLGNGKTGRIIMFPADVNGKMGSKLSTLLETVNLCLSSPALDQATLQASKVYLFLVSEGSGGRTMERIAGCVVAQRITAAMAVIPPTSSASPTHSASVDIGGVFCYPEPLPTPMGISRLFVSSSYRRQGIANRLLSAAASTFIPGCTLDPKKGQVAFSQPTGDGAKIMQSWGGGGIRIYEE</sequence>
<comment type="similarity">
    <text evidence="2">Belongs to the acetyltransferase family. ECO subfamily.</text>
</comment>
<evidence type="ECO:0000256" key="6">
    <source>
        <dbReference type="ARBA" id="ARBA00022833"/>
    </source>
</evidence>
<dbReference type="VEuPathDB" id="FungiDB:CC1G_05093"/>
<dbReference type="InterPro" id="IPR016181">
    <property type="entry name" value="Acyl_CoA_acyltransferase"/>
</dbReference>
<keyword evidence="7" id="KW-0539">Nucleus</keyword>
<dbReference type="PANTHER" id="PTHR45884:SF2">
    <property type="entry name" value="N-ACETYLTRANSFERASE ECO"/>
    <property type="match status" value="1"/>
</dbReference>
<keyword evidence="3" id="KW-0808">Transferase</keyword>
<feature type="compositionally biased region" description="Basic residues" evidence="10">
    <location>
        <begin position="1"/>
        <end position="10"/>
    </location>
</feature>
<dbReference type="CDD" id="cd04301">
    <property type="entry name" value="NAT_SF"/>
    <property type="match status" value="1"/>
</dbReference>
<gene>
    <name evidence="13" type="ORF">CC1G_05093</name>
</gene>
<evidence type="ECO:0000256" key="1">
    <source>
        <dbReference type="ARBA" id="ARBA00004123"/>
    </source>
</evidence>
<reference evidence="13 14" key="1">
    <citation type="journal article" date="2010" name="Proc. Natl. Acad. Sci. U.S.A.">
        <title>Insights into evolution of multicellular fungi from the assembled chromosomes of the mushroom Coprinopsis cinerea (Coprinus cinereus).</title>
        <authorList>
            <person name="Stajich J.E."/>
            <person name="Wilke S.K."/>
            <person name="Ahren D."/>
            <person name="Au C.H."/>
            <person name="Birren B.W."/>
            <person name="Borodovsky M."/>
            <person name="Burns C."/>
            <person name="Canback B."/>
            <person name="Casselton L.A."/>
            <person name="Cheng C.K."/>
            <person name="Deng J."/>
            <person name="Dietrich F.S."/>
            <person name="Fargo D.C."/>
            <person name="Farman M.L."/>
            <person name="Gathman A.C."/>
            <person name="Goldberg J."/>
            <person name="Guigo R."/>
            <person name="Hoegger P.J."/>
            <person name="Hooker J.B."/>
            <person name="Huggins A."/>
            <person name="James T.Y."/>
            <person name="Kamada T."/>
            <person name="Kilaru S."/>
            <person name="Kodira C."/>
            <person name="Kues U."/>
            <person name="Kupfer D."/>
            <person name="Kwan H.S."/>
            <person name="Lomsadze A."/>
            <person name="Li W."/>
            <person name="Lilly W.W."/>
            <person name="Ma L.J."/>
            <person name="Mackey A.J."/>
            <person name="Manning G."/>
            <person name="Martin F."/>
            <person name="Muraguchi H."/>
            <person name="Natvig D.O."/>
            <person name="Palmerini H."/>
            <person name="Ramesh M.A."/>
            <person name="Rehmeyer C.J."/>
            <person name="Roe B.A."/>
            <person name="Shenoy N."/>
            <person name="Stanke M."/>
            <person name="Ter-Hovhannisyan V."/>
            <person name="Tunlid A."/>
            <person name="Velagapudi R."/>
            <person name="Vision T.J."/>
            <person name="Zeng Q."/>
            <person name="Zolan M.E."/>
            <person name="Pukkila P.J."/>
        </authorList>
    </citation>
    <scope>NUCLEOTIDE SEQUENCE [LARGE SCALE GENOMIC DNA]</scope>
    <source>
        <strain evidence="14">Okayama-7 / 130 / ATCC MYA-4618 / FGSC 9003</strain>
    </source>
</reference>